<evidence type="ECO:0000313" key="3">
    <source>
        <dbReference type="EMBL" id="HIT85808.1"/>
    </source>
</evidence>
<proteinExistence type="predicted"/>
<feature type="compositionally biased region" description="Gly residues" evidence="1">
    <location>
        <begin position="242"/>
        <end position="260"/>
    </location>
</feature>
<dbReference type="AlphaFoldDB" id="A0A9D1H3X9"/>
<name>A0A9D1H3X9_9FIRM</name>
<dbReference type="Proteomes" id="UP000824165">
    <property type="component" value="Unassembled WGS sequence"/>
</dbReference>
<keyword evidence="2" id="KW-0812">Transmembrane</keyword>
<dbReference type="EMBL" id="DVLU01000080">
    <property type="protein sequence ID" value="HIT85808.1"/>
    <property type="molecule type" value="Genomic_DNA"/>
</dbReference>
<reference evidence="3" key="2">
    <citation type="journal article" date="2021" name="PeerJ">
        <title>Extensive microbial diversity within the chicken gut microbiome revealed by metagenomics and culture.</title>
        <authorList>
            <person name="Gilroy R."/>
            <person name="Ravi A."/>
            <person name="Getino M."/>
            <person name="Pursley I."/>
            <person name="Horton D.L."/>
            <person name="Alikhan N.F."/>
            <person name="Baker D."/>
            <person name="Gharbi K."/>
            <person name="Hall N."/>
            <person name="Watson M."/>
            <person name="Adriaenssens E.M."/>
            <person name="Foster-Nyarko E."/>
            <person name="Jarju S."/>
            <person name="Secka A."/>
            <person name="Antonio M."/>
            <person name="Oren A."/>
            <person name="Chaudhuri R.R."/>
            <person name="La Ragione R."/>
            <person name="Hildebrand F."/>
            <person name="Pallen M.J."/>
        </authorList>
    </citation>
    <scope>NUCLEOTIDE SEQUENCE</scope>
    <source>
        <strain evidence="3">CHK181-108</strain>
    </source>
</reference>
<evidence type="ECO:0000256" key="1">
    <source>
        <dbReference type="SAM" id="MobiDB-lite"/>
    </source>
</evidence>
<feature type="compositionally biased region" description="Gly residues" evidence="1">
    <location>
        <begin position="214"/>
        <end position="232"/>
    </location>
</feature>
<reference evidence="3" key="1">
    <citation type="submission" date="2020-10" db="EMBL/GenBank/DDBJ databases">
        <authorList>
            <person name="Gilroy R."/>
        </authorList>
    </citation>
    <scope>NUCLEOTIDE SEQUENCE</scope>
    <source>
        <strain evidence="3">CHK181-108</strain>
    </source>
</reference>
<organism evidence="3 4">
    <name type="scientific">Candidatus Ornithomonoglobus intestinigallinarum</name>
    <dbReference type="NCBI Taxonomy" id="2840894"/>
    <lineage>
        <taxon>Bacteria</taxon>
        <taxon>Bacillati</taxon>
        <taxon>Bacillota</taxon>
        <taxon>Clostridia</taxon>
        <taxon>Candidatus Ornithomonoglobus</taxon>
    </lineage>
</organism>
<gene>
    <name evidence="3" type="ORF">IAA60_07890</name>
</gene>
<evidence type="ECO:0000313" key="4">
    <source>
        <dbReference type="Proteomes" id="UP000824165"/>
    </source>
</evidence>
<feature type="region of interest" description="Disordered" evidence="1">
    <location>
        <begin position="208"/>
        <end position="267"/>
    </location>
</feature>
<protein>
    <submittedName>
        <fullName evidence="3">Uncharacterized protein</fullName>
    </submittedName>
</protein>
<evidence type="ECO:0000256" key="2">
    <source>
        <dbReference type="SAM" id="Phobius"/>
    </source>
</evidence>
<keyword evidence="2" id="KW-1133">Transmembrane helix</keyword>
<sequence>MILNKIHTAFDGIRAENELIMKTKNAVYGISSKRRAFYALRAAAAACCAAVVCTAAGGYIYFTPVYAVSIDNGYSTELGVNRFDRVVSVESDGAADVMHMNYAAAVSAVLAEGGADEDADVAVSGGSEAKTNEMVTAVEGCRHGGELYCYGADAQTAEDAASNGMTLGRYAAYLELKKYEPELTPEDVAGMTARDIRNRICAHTGEEPQYGCGSHSGRGQNSGNGAHQGQGAGQTSESISGNGSGSGSKQGQGRGGGHHGGQGKHKN</sequence>
<feature type="transmembrane region" description="Helical" evidence="2">
    <location>
        <begin position="38"/>
        <end position="62"/>
    </location>
</feature>
<keyword evidence="2" id="KW-0472">Membrane</keyword>
<comment type="caution">
    <text evidence="3">The sequence shown here is derived from an EMBL/GenBank/DDBJ whole genome shotgun (WGS) entry which is preliminary data.</text>
</comment>
<accession>A0A9D1H3X9</accession>